<dbReference type="CDD" id="cd07781">
    <property type="entry name" value="ASKHA_NBD_FGGY_L-RBK"/>
    <property type="match status" value="1"/>
</dbReference>
<evidence type="ECO:0000256" key="7">
    <source>
        <dbReference type="NCBIfam" id="TIGR01234"/>
    </source>
</evidence>
<keyword evidence="6 8" id="KW-0119">Carbohydrate metabolism</keyword>
<comment type="pathway">
    <text evidence="8">Carbohydrate degradation; L-arabinose degradation via L-ribulose; D-xylulose 5-phosphate from L-arabinose (bacterial route): step 2/3.</text>
</comment>
<keyword evidence="3 8" id="KW-0418">Kinase</keyword>
<evidence type="ECO:0000256" key="5">
    <source>
        <dbReference type="ARBA" id="ARBA00022935"/>
    </source>
</evidence>
<evidence type="ECO:0000259" key="9">
    <source>
        <dbReference type="Pfam" id="PF00370"/>
    </source>
</evidence>
<keyword evidence="2" id="KW-0547">Nucleotide-binding</keyword>
<keyword evidence="1 8" id="KW-0808">Transferase</keyword>
<dbReference type="PIRSF" id="PIRSF000538">
    <property type="entry name" value="GlpK"/>
    <property type="match status" value="1"/>
</dbReference>
<dbReference type="Gene3D" id="3.30.420.40">
    <property type="match status" value="2"/>
</dbReference>
<evidence type="ECO:0000256" key="1">
    <source>
        <dbReference type="ARBA" id="ARBA00022679"/>
    </source>
</evidence>
<proteinExistence type="inferred from homology"/>
<feature type="domain" description="Carbohydrate kinase FGGY N-terminal" evidence="9">
    <location>
        <begin position="9"/>
        <end position="284"/>
    </location>
</feature>
<dbReference type="GO" id="GO:0005524">
    <property type="term" value="F:ATP binding"/>
    <property type="evidence" value="ECO:0007669"/>
    <property type="project" value="UniProtKB-UniRule"/>
</dbReference>
<keyword evidence="12" id="KW-1185">Reference proteome</keyword>
<dbReference type="InterPro" id="IPR000577">
    <property type="entry name" value="Carb_kinase_FGGY"/>
</dbReference>
<dbReference type="GO" id="GO:0019569">
    <property type="term" value="P:L-arabinose catabolic process to D-xylulose 5-phosphate"/>
    <property type="evidence" value="ECO:0007669"/>
    <property type="project" value="UniProtKB-UniPathway"/>
</dbReference>
<protein>
    <recommendedName>
        <fullName evidence="7 8">Ribulokinase</fullName>
        <ecNumber evidence="7 8">2.7.1.16</ecNumber>
    </recommendedName>
</protein>
<dbReference type="OrthoDB" id="9805576at2"/>
<dbReference type="NCBIfam" id="NF003154">
    <property type="entry name" value="PRK04123.1"/>
    <property type="match status" value="1"/>
</dbReference>
<dbReference type="UniPathway" id="UPA00145">
    <property type="reaction ID" value="UER00566"/>
</dbReference>
<evidence type="ECO:0000256" key="3">
    <source>
        <dbReference type="ARBA" id="ARBA00022777"/>
    </source>
</evidence>
<evidence type="ECO:0000256" key="8">
    <source>
        <dbReference type="RuleBase" id="RU003455"/>
    </source>
</evidence>
<dbReference type="EC" id="2.7.1.16" evidence="7 8"/>
<dbReference type="PANTHER" id="PTHR43435">
    <property type="entry name" value="RIBULOKINASE"/>
    <property type="match status" value="1"/>
</dbReference>
<dbReference type="SUPFAM" id="SSF53067">
    <property type="entry name" value="Actin-like ATPase domain"/>
    <property type="match status" value="2"/>
</dbReference>
<dbReference type="GO" id="GO:0019150">
    <property type="term" value="F:D-ribulokinase activity"/>
    <property type="evidence" value="ECO:0007669"/>
    <property type="project" value="TreeGrafter"/>
</dbReference>
<evidence type="ECO:0000313" key="11">
    <source>
        <dbReference type="EMBL" id="PLW75673.1"/>
    </source>
</evidence>
<dbReference type="NCBIfam" id="TIGR01234">
    <property type="entry name" value="L-ribulokinase"/>
    <property type="match status" value="1"/>
</dbReference>
<dbReference type="PANTHER" id="PTHR43435:SF4">
    <property type="entry name" value="FGGY CARBOHYDRATE KINASE DOMAIN-CONTAINING PROTEIN"/>
    <property type="match status" value="1"/>
</dbReference>
<dbReference type="InterPro" id="IPR018485">
    <property type="entry name" value="FGGY_C"/>
</dbReference>
<dbReference type="GO" id="GO:0008741">
    <property type="term" value="F:ribulokinase activity"/>
    <property type="evidence" value="ECO:0007669"/>
    <property type="project" value="UniProtKB-UniRule"/>
</dbReference>
<comment type="catalytic activity">
    <reaction evidence="8">
        <text>L-ribulose + ATP = L-ribulose 5-phosphate + ADP + H(+)</text>
        <dbReference type="Rhea" id="RHEA:22072"/>
        <dbReference type="ChEBI" id="CHEBI:15378"/>
        <dbReference type="ChEBI" id="CHEBI:16880"/>
        <dbReference type="ChEBI" id="CHEBI:30616"/>
        <dbReference type="ChEBI" id="CHEBI:58226"/>
        <dbReference type="ChEBI" id="CHEBI:456216"/>
        <dbReference type="EC" id="2.7.1.16"/>
    </reaction>
</comment>
<evidence type="ECO:0000256" key="4">
    <source>
        <dbReference type="ARBA" id="ARBA00022840"/>
    </source>
</evidence>
<organism evidence="11 12">
    <name type="scientific">Cohaesibacter celericrescens</name>
    <dbReference type="NCBI Taxonomy" id="2067669"/>
    <lineage>
        <taxon>Bacteria</taxon>
        <taxon>Pseudomonadati</taxon>
        <taxon>Pseudomonadota</taxon>
        <taxon>Alphaproteobacteria</taxon>
        <taxon>Hyphomicrobiales</taxon>
        <taxon>Cohaesibacteraceae</taxon>
    </lineage>
</organism>
<keyword evidence="4" id="KW-0067">ATP-binding</keyword>
<sequence>MNATKDGTVLGLDFGSDSVRAVVVRVVDGEELSSAVATYPRWAEGRFCDATRQQFRQHPSDYLEAMTTAVRDALAQLPSDKAPVIGIGVDTTGSSPLPVTADGTALALKDGFGTDPDAMCILWKDHTSVAEAKEINDLCHSGQFPDYTKYVGGIYSSEWYWAKILNVGRKNPTVFRAAANWVELCDWVPSVLSGVDDAAKIVRGCCAAGHKALFHPEFDGLPSRAWLQALDPCLGNLTTPLFSQTRTSDQVAGFLTSDWAGRFGLNAGIPIAVGAFDCHMGAVGAGIQPYSLVRVMGTSTCDILVAPPQEVKDTLVGGICGQVPDSVLPGYTGFEAGQSSFGDVFAWFERLLQWGHTGRGRSGSLLSELEKEAAALPPGAYGERALDWLNGRRTPDADQTVRAMLSGLHLGSTAPSIYRALIEATAFGSRAIVERFEEQGIPVKSVVAIGGIARKSDFISQVCADVMNRKVDVVQSDQACARGAAIFAATAAGAYEDIHAAKDAMHSPVEKSFEPDPVAHEAYNAIYADYQRMGAFANDIAGGHD</sequence>
<keyword evidence="5 8" id="KW-0054">Arabinose catabolism</keyword>
<reference evidence="11 12" key="1">
    <citation type="submission" date="2018-01" db="EMBL/GenBank/DDBJ databases">
        <title>The draft genome sequence of Cohaesibacter sp. H1304.</title>
        <authorList>
            <person name="Wang N.-N."/>
            <person name="Du Z.-J."/>
        </authorList>
    </citation>
    <scope>NUCLEOTIDE SEQUENCE [LARGE SCALE GENOMIC DNA]</scope>
    <source>
        <strain evidence="11 12">H1304</strain>
    </source>
</reference>
<dbReference type="InterPro" id="IPR018484">
    <property type="entry name" value="FGGY_N"/>
</dbReference>
<dbReference type="EMBL" id="PKUQ01000047">
    <property type="protein sequence ID" value="PLW75673.1"/>
    <property type="molecule type" value="Genomic_DNA"/>
</dbReference>
<dbReference type="RefSeq" id="WP_101535375.1">
    <property type="nucleotide sequence ID" value="NZ_PKUQ01000047.1"/>
</dbReference>
<comment type="caution">
    <text evidence="11">The sequence shown here is derived from an EMBL/GenBank/DDBJ whole genome shotgun (WGS) entry which is preliminary data.</text>
</comment>
<accession>A0A2N5XME7</accession>
<feature type="domain" description="Carbohydrate kinase FGGY C-terminal" evidence="10">
    <location>
        <begin position="295"/>
        <end position="492"/>
    </location>
</feature>
<dbReference type="InterPro" id="IPR043129">
    <property type="entry name" value="ATPase_NBD"/>
</dbReference>
<dbReference type="AlphaFoldDB" id="A0A2N5XME7"/>
<dbReference type="Pfam" id="PF00370">
    <property type="entry name" value="FGGY_N"/>
    <property type="match status" value="1"/>
</dbReference>
<dbReference type="Proteomes" id="UP000234881">
    <property type="component" value="Unassembled WGS sequence"/>
</dbReference>
<evidence type="ECO:0000256" key="6">
    <source>
        <dbReference type="ARBA" id="ARBA00023277"/>
    </source>
</evidence>
<comment type="similarity">
    <text evidence="8">Belongs to the ribulokinase family.</text>
</comment>
<evidence type="ECO:0000259" key="10">
    <source>
        <dbReference type="Pfam" id="PF02782"/>
    </source>
</evidence>
<dbReference type="GO" id="GO:0005737">
    <property type="term" value="C:cytoplasm"/>
    <property type="evidence" value="ECO:0007669"/>
    <property type="project" value="TreeGrafter"/>
</dbReference>
<evidence type="ECO:0000313" key="12">
    <source>
        <dbReference type="Proteomes" id="UP000234881"/>
    </source>
</evidence>
<dbReference type="InterPro" id="IPR005929">
    <property type="entry name" value="Ribulokinase"/>
</dbReference>
<gene>
    <name evidence="11" type="ORF">C0081_18710</name>
</gene>
<name>A0A2N5XME7_9HYPH</name>
<evidence type="ECO:0000256" key="2">
    <source>
        <dbReference type="ARBA" id="ARBA00022741"/>
    </source>
</evidence>
<dbReference type="Pfam" id="PF02782">
    <property type="entry name" value="FGGY_C"/>
    <property type="match status" value="1"/>
</dbReference>